<evidence type="ECO:0000256" key="1">
    <source>
        <dbReference type="ARBA" id="ARBA00004370"/>
    </source>
</evidence>
<dbReference type="InterPro" id="IPR001733">
    <property type="entry name" value="Peptidase_S26B"/>
</dbReference>
<evidence type="ECO:0000313" key="7">
    <source>
        <dbReference type="EMBL" id="PIY72205.1"/>
    </source>
</evidence>
<gene>
    <name evidence="7" type="ORF">COY87_02175</name>
</gene>
<reference evidence="8" key="1">
    <citation type="submission" date="2017-09" db="EMBL/GenBank/DDBJ databases">
        <title>Depth-based differentiation of microbial function through sediment-hosted aquifers and enrichment of novel symbionts in the deep terrestrial subsurface.</title>
        <authorList>
            <person name="Probst A.J."/>
            <person name="Ladd B."/>
            <person name="Jarett J.K."/>
            <person name="Geller-Mcgrath D.E."/>
            <person name="Sieber C.M.K."/>
            <person name="Emerson J.B."/>
            <person name="Anantharaman K."/>
            <person name="Thomas B.C."/>
            <person name="Malmstrom R."/>
            <person name="Stieglmeier M."/>
            <person name="Klingl A."/>
            <person name="Woyke T."/>
            <person name="Ryan C.M."/>
            <person name="Banfield J.F."/>
        </authorList>
    </citation>
    <scope>NUCLEOTIDE SEQUENCE [LARGE SCALE GENOMIC DNA]</scope>
</reference>
<dbReference type="NCBIfam" id="TIGR02228">
    <property type="entry name" value="sigpep_I_arch"/>
    <property type="match status" value="1"/>
</dbReference>
<dbReference type="SUPFAM" id="SSF51306">
    <property type="entry name" value="LexA/Signal peptidase"/>
    <property type="match status" value="1"/>
</dbReference>
<feature type="transmembrane region" description="Helical" evidence="6">
    <location>
        <begin position="15"/>
        <end position="35"/>
    </location>
</feature>
<dbReference type="GO" id="GO:0006465">
    <property type="term" value="P:signal peptide processing"/>
    <property type="evidence" value="ECO:0007669"/>
    <property type="project" value="UniProtKB-UniRule"/>
</dbReference>
<evidence type="ECO:0000256" key="2">
    <source>
        <dbReference type="ARBA" id="ARBA00022692"/>
    </source>
</evidence>
<protein>
    <recommendedName>
        <fullName evidence="5">Signal peptidase I</fullName>
        <ecNumber evidence="5">3.4.21.89</ecNumber>
    </recommendedName>
</protein>
<keyword evidence="2 6" id="KW-0812">Transmembrane</keyword>
<feature type="transmembrane region" description="Helical" evidence="6">
    <location>
        <begin position="146"/>
        <end position="169"/>
    </location>
</feature>
<dbReference type="CDD" id="cd06462">
    <property type="entry name" value="Peptidase_S24_S26"/>
    <property type="match status" value="1"/>
</dbReference>
<dbReference type="GO" id="GO:0009003">
    <property type="term" value="F:signal peptidase activity"/>
    <property type="evidence" value="ECO:0007669"/>
    <property type="project" value="UniProtKB-EC"/>
</dbReference>
<accession>A0A2M7QJP5</accession>
<dbReference type="Proteomes" id="UP000229401">
    <property type="component" value="Unassembled WGS sequence"/>
</dbReference>
<evidence type="ECO:0000313" key="8">
    <source>
        <dbReference type="Proteomes" id="UP000229401"/>
    </source>
</evidence>
<dbReference type="GO" id="GO:0004252">
    <property type="term" value="F:serine-type endopeptidase activity"/>
    <property type="evidence" value="ECO:0007669"/>
    <property type="project" value="UniProtKB-UniRule"/>
</dbReference>
<dbReference type="InterPro" id="IPR036286">
    <property type="entry name" value="LexA/Signal_pep-like_sf"/>
</dbReference>
<dbReference type="EC" id="3.4.21.89" evidence="5"/>
<name>A0A2M7QJP5_9BACT</name>
<evidence type="ECO:0000256" key="3">
    <source>
        <dbReference type="ARBA" id="ARBA00022989"/>
    </source>
</evidence>
<evidence type="ECO:0000256" key="5">
    <source>
        <dbReference type="NCBIfam" id="TIGR02228"/>
    </source>
</evidence>
<organism evidence="7 8">
    <name type="scientific">Candidatus Roizmanbacteria bacterium CG_4_10_14_0_8_um_filter_33_9</name>
    <dbReference type="NCBI Taxonomy" id="1974826"/>
    <lineage>
        <taxon>Bacteria</taxon>
        <taxon>Candidatus Roizmaniibacteriota</taxon>
    </lineage>
</organism>
<evidence type="ECO:0000256" key="6">
    <source>
        <dbReference type="SAM" id="Phobius"/>
    </source>
</evidence>
<keyword evidence="3 6" id="KW-1133">Transmembrane helix</keyword>
<proteinExistence type="predicted"/>
<sequence length="177" mass="20320">MDFISYKNLKSFRSSFLYIFLCVFFIIHALLSIAFSRNLPLGIKLFSSKWKSMEPVIYTGSLLIVREQPDYNKGDIITYYSQINNKEEIITHRVYRIGGNVYTTKGDANEAIDEQIILPRLVIGKVIGIIPKMGDYLMFLRSSTGLLICITFPMILILNVEVFTIFGILEQNGKKLF</sequence>
<dbReference type="Gene3D" id="2.10.109.10">
    <property type="entry name" value="Umud Fragment, subunit A"/>
    <property type="match status" value="1"/>
</dbReference>
<comment type="subcellular location">
    <subcellularLocation>
        <location evidence="1">Membrane</location>
    </subcellularLocation>
</comment>
<evidence type="ECO:0000256" key="4">
    <source>
        <dbReference type="ARBA" id="ARBA00023136"/>
    </source>
</evidence>
<dbReference type="PANTHER" id="PTHR10806">
    <property type="entry name" value="SIGNAL PEPTIDASE COMPLEX CATALYTIC SUBUNIT SEC11"/>
    <property type="match status" value="1"/>
</dbReference>
<dbReference type="GO" id="GO:0016020">
    <property type="term" value="C:membrane"/>
    <property type="evidence" value="ECO:0007669"/>
    <property type="project" value="UniProtKB-SubCell"/>
</dbReference>
<dbReference type="PANTHER" id="PTHR10806:SF6">
    <property type="entry name" value="SIGNAL PEPTIDASE COMPLEX CATALYTIC SUBUNIT SEC11"/>
    <property type="match status" value="1"/>
</dbReference>
<keyword evidence="4 6" id="KW-0472">Membrane</keyword>
<dbReference type="EMBL" id="PFLI01000069">
    <property type="protein sequence ID" value="PIY72205.1"/>
    <property type="molecule type" value="Genomic_DNA"/>
</dbReference>
<comment type="caution">
    <text evidence="7">The sequence shown here is derived from an EMBL/GenBank/DDBJ whole genome shotgun (WGS) entry which is preliminary data.</text>
</comment>
<dbReference type="AlphaFoldDB" id="A0A2M7QJP5"/>